<proteinExistence type="predicted"/>
<protein>
    <submittedName>
        <fullName evidence="1">Uncharacterized protein</fullName>
    </submittedName>
</protein>
<dbReference type="AlphaFoldDB" id="A0A1Q2D5H4"/>
<keyword evidence="2" id="KW-1185">Reference proteome</keyword>
<dbReference type="KEGG" id="vpi:BW732_04965"/>
<reference evidence="1 2" key="1">
    <citation type="journal article" date="2010" name="Int. J. Syst. Evol. Microbiol.">
        <title>Vagococcus penaei sp. nov., isolated from spoilage microbiota of cooked shrimp (Penaeus vannamei).</title>
        <authorList>
            <person name="Jaffres E."/>
            <person name="Prevost H."/>
            <person name="Rossero A."/>
            <person name="Joffraud J.J."/>
            <person name="Dousset X."/>
        </authorList>
    </citation>
    <scope>NUCLEOTIDE SEQUENCE [LARGE SCALE GENOMIC DNA]</scope>
    <source>
        <strain evidence="1 2">CD276</strain>
    </source>
</reference>
<evidence type="ECO:0000313" key="1">
    <source>
        <dbReference type="EMBL" id="AQP53650.1"/>
    </source>
</evidence>
<dbReference type="OrthoDB" id="2180889at2"/>
<evidence type="ECO:0000313" key="2">
    <source>
        <dbReference type="Proteomes" id="UP000188246"/>
    </source>
</evidence>
<dbReference type="InterPro" id="IPR022121">
    <property type="entry name" value="Peptidase_M73_camelysin"/>
</dbReference>
<gene>
    <name evidence="1" type="ORF">BW732_04965</name>
</gene>
<dbReference type="EMBL" id="CP019609">
    <property type="protein sequence ID" value="AQP53650.1"/>
    <property type="molecule type" value="Genomic_DNA"/>
</dbReference>
<dbReference type="STRING" id="633807.BW732_04965"/>
<dbReference type="Proteomes" id="UP000188246">
    <property type="component" value="Chromosome"/>
</dbReference>
<accession>A0A1Q2D5H4</accession>
<organism evidence="1 2">
    <name type="scientific">Vagococcus penaei</name>
    <dbReference type="NCBI Taxonomy" id="633807"/>
    <lineage>
        <taxon>Bacteria</taxon>
        <taxon>Bacillati</taxon>
        <taxon>Bacillota</taxon>
        <taxon>Bacilli</taxon>
        <taxon>Lactobacillales</taxon>
        <taxon>Enterococcaceae</taxon>
        <taxon>Vagococcus</taxon>
    </lineage>
</organism>
<dbReference type="RefSeq" id="WP_077275738.1">
    <property type="nucleotide sequence ID" value="NZ_CP019609.1"/>
</dbReference>
<name>A0A1Q2D5H4_9ENTE</name>
<dbReference type="Pfam" id="PF12389">
    <property type="entry name" value="Peptidase_M73"/>
    <property type="match status" value="1"/>
</dbReference>
<sequence>MINKNKIVSVLKSGYFKIVLVVAILFTLVMGGTYAWWTVKEDVVQTISLGSLKVEADFPQVDDPINFEPGLETSLEGKISNTGSIPAIMRIKNLSEIKFAYVDDQLTGIPESERAFIDNTEDSVEVSFSPVNQSASDDIFWFKDHQNQLYILMEPGAAATVQTAIKFSDMIGNKYQESEVRVTNSVQATQVVEGAISSELGVSIDELQEVTSSQDNSGRRAKRSISRGTERLYQLLNRK</sequence>